<gene>
    <name evidence="1" type="ORF">GCM10011573_00490</name>
</gene>
<organism evidence="1 2">
    <name type="scientific">Enterococcus wangshanyuanii</name>
    <dbReference type="NCBI Taxonomy" id="2005703"/>
    <lineage>
        <taxon>Bacteria</taxon>
        <taxon>Bacillati</taxon>
        <taxon>Bacillota</taxon>
        <taxon>Bacilli</taxon>
        <taxon>Lactobacillales</taxon>
        <taxon>Enterococcaceae</taxon>
        <taxon>Enterococcus</taxon>
    </lineage>
</organism>
<keyword evidence="2" id="KW-1185">Reference proteome</keyword>
<sequence>MFINTDKIEEHRTLAKFPLVVKIRGMKSYSVHNVYLKQNDDELETQYFVFEYISGTAVMNWTKDDYERANNFLDISDTPIVMMDKYNGKNDYVNVSTDYRY</sequence>
<evidence type="ECO:0000313" key="2">
    <source>
        <dbReference type="Proteomes" id="UP000630615"/>
    </source>
</evidence>
<dbReference type="EMBL" id="BMKI01000001">
    <property type="protein sequence ID" value="GGC74855.1"/>
    <property type="molecule type" value="Genomic_DNA"/>
</dbReference>
<name>A0ABQ1NHJ2_9ENTE</name>
<proteinExistence type="predicted"/>
<dbReference type="Proteomes" id="UP000630615">
    <property type="component" value="Unassembled WGS sequence"/>
</dbReference>
<protein>
    <submittedName>
        <fullName evidence="1">Uncharacterized protein</fullName>
    </submittedName>
</protein>
<evidence type="ECO:0000313" key="1">
    <source>
        <dbReference type="EMBL" id="GGC74855.1"/>
    </source>
</evidence>
<comment type="caution">
    <text evidence="1">The sequence shown here is derived from an EMBL/GenBank/DDBJ whole genome shotgun (WGS) entry which is preliminary data.</text>
</comment>
<reference evidence="2" key="1">
    <citation type="journal article" date="2019" name="Int. J. Syst. Evol. Microbiol.">
        <title>The Global Catalogue of Microorganisms (GCM) 10K type strain sequencing project: providing services to taxonomists for standard genome sequencing and annotation.</title>
        <authorList>
            <consortium name="The Broad Institute Genomics Platform"/>
            <consortium name="The Broad Institute Genome Sequencing Center for Infectious Disease"/>
            <person name="Wu L."/>
            <person name="Ma J."/>
        </authorList>
    </citation>
    <scope>NUCLEOTIDE SEQUENCE [LARGE SCALE GENOMIC DNA]</scope>
    <source>
        <strain evidence="2">CGMCC 1.15942</strain>
    </source>
</reference>
<accession>A0ABQ1NHJ2</accession>